<accession>A0A916VBM2</accession>
<proteinExistence type="predicted"/>
<dbReference type="PANTHER" id="PTHR46796">
    <property type="entry name" value="HTH-TYPE TRANSCRIPTIONAL ACTIVATOR RHAS-RELATED"/>
    <property type="match status" value="1"/>
</dbReference>
<keyword evidence="1" id="KW-0805">Transcription regulation</keyword>
<dbReference type="Pfam" id="PF02311">
    <property type="entry name" value="AraC_binding"/>
    <property type="match status" value="1"/>
</dbReference>
<sequence>MKKEVRTIVYDKTLRLEAYRLTGIARPFPEHFHDHYVFGLMEDGSRSLSCDGRDYIITKGDMIIFHPYDNHACTQKGRNLLDYRGLNIPESVMLDLSEDMTGERKLPRFSKHIMSDAQIIRSFRLLHEMIMDQEKAFVKEEKILTVLSALFEKYEPNFYKNIPACREEVEKACRFMEENFSEHISLEEISRYAGLSKSTLLRAFAKEKGITPYRYLETIRIHQAKQMLGEGMAPAEVAIKTGFSDQSHFTNYFSRLIGVAPGAYRQIFYRRKEGK</sequence>
<dbReference type="InterPro" id="IPR050204">
    <property type="entry name" value="AraC_XylS_family_regulators"/>
</dbReference>
<feature type="domain" description="HTH araC/xylS-type" evidence="4">
    <location>
        <begin position="170"/>
        <end position="267"/>
    </location>
</feature>
<dbReference type="GO" id="GO:0003700">
    <property type="term" value="F:DNA-binding transcription factor activity"/>
    <property type="evidence" value="ECO:0007669"/>
    <property type="project" value="InterPro"/>
</dbReference>
<dbReference type="InterPro" id="IPR020449">
    <property type="entry name" value="Tscrpt_reg_AraC-type_HTH"/>
</dbReference>
<evidence type="ECO:0000256" key="2">
    <source>
        <dbReference type="ARBA" id="ARBA00023125"/>
    </source>
</evidence>
<dbReference type="Gene3D" id="1.10.10.60">
    <property type="entry name" value="Homeodomain-like"/>
    <property type="match status" value="2"/>
</dbReference>
<dbReference type="Pfam" id="PF12833">
    <property type="entry name" value="HTH_18"/>
    <property type="match status" value="1"/>
</dbReference>
<evidence type="ECO:0000256" key="1">
    <source>
        <dbReference type="ARBA" id="ARBA00023015"/>
    </source>
</evidence>
<comment type="caution">
    <text evidence="5">The sequence shown here is derived from an EMBL/GenBank/DDBJ whole genome shotgun (WGS) entry which is preliminary data.</text>
</comment>
<evidence type="ECO:0000259" key="4">
    <source>
        <dbReference type="PROSITE" id="PS01124"/>
    </source>
</evidence>
<gene>
    <name evidence="5" type="ORF">ANBU17_05210</name>
</gene>
<dbReference type="SUPFAM" id="SSF51215">
    <property type="entry name" value="Regulatory protein AraC"/>
    <property type="match status" value="1"/>
</dbReference>
<dbReference type="InterPro" id="IPR009057">
    <property type="entry name" value="Homeodomain-like_sf"/>
</dbReference>
<evidence type="ECO:0000256" key="3">
    <source>
        <dbReference type="ARBA" id="ARBA00023163"/>
    </source>
</evidence>
<dbReference type="PANTHER" id="PTHR46796:SF2">
    <property type="entry name" value="TRANSCRIPTIONAL REGULATORY PROTEIN"/>
    <property type="match status" value="1"/>
</dbReference>
<reference evidence="5" key="1">
    <citation type="submission" date="2020-06" db="EMBL/GenBank/DDBJ databases">
        <title>Characterization of fructooligosaccharide metabolism and fructooligosaccharide-degrading enzymes in human commensal butyrate producers.</title>
        <authorList>
            <person name="Tanno H."/>
            <person name="Fujii T."/>
            <person name="Hirano K."/>
            <person name="Maeno S."/>
            <person name="Tonozuka T."/>
            <person name="Sakamoto M."/>
            <person name="Ohkuma M."/>
            <person name="Tochio T."/>
            <person name="Endo A."/>
        </authorList>
    </citation>
    <scope>NUCLEOTIDE SEQUENCE</scope>
    <source>
        <strain evidence="5">JCM 17466</strain>
    </source>
</reference>
<dbReference type="InterPro" id="IPR003313">
    <property type="entry name" value="AraC-bd"/>
</dbReference>
<dbReference type="InterPro" id="IPR014710">
    <property type="entry name" value="RmlC-like_jellyroll"/>
</dbReference>
<dbReference type="RefSeq" id="WP_201309911.1">
    <property type="nucleotide sequence ID" value="NZ_BLYI01000009.1"/>
</dbReference>
<keyword evidence="6" id="KW-1185">Reference proteome</keyword>
<dbReference type="InterPro" id="IPR037923">
    <property type="entry name" value="HTH-like"/>
</dbReference>
<name>A0A916VBM2_9FIRM</name>
<keyword evidence="3" id="KW-0804">Transcription</keyword>
<dbReference type="AlphaFoldDB" id="A0A916VBM2"/>
<dbReference type="EMBL" id="BLYI01000009">
    <property type="protein sequence ID" value="GFO84174.1"/>
    <property type="molecule type" value="Genomic_DNA"/>
</dbReference>
<dbReference type="PRINTS" id="PR00032">
    <property type="entry name" value="HTHARAC"/>
</dbReference>
<dbReference type="InterPro" id="IPR018060">
    <property type="entry name" value="HTH_AraC"/>
</dbReference>
<dbReference type="Proteomes" id="UP000613208">
    <property type="component" value="Unassembled WGS sequence"/>
</dbReference>
<evidence type="ECO:0000313" key="6">
    <source>
        <dbReference type="Proteomes" id="UP000613208"/>
    </source>
</evidence>
<protein>
    <submittedName>
        <fullName evidence="5">AraC family transcriptional regulator</fullName>
    </submittedName>
</protein>
<dbReference type="PROSITE" id="PS01124">
    <property type="entry name" value="HTH_ARAC_FAMILY_2"/>
    <property type="match status" value="1"/>
</dbReference>
<dbReference type="GO" id="GO:0043565">
    <property type="term" value="F:sequence-specific DNA binding"/>
    <property type="evidence" value="ECO:0007669"/>
    <property type="project" value="InterPro"/>
</dbReference>
<dbReference type="SMART" id="SM00342">
    <property type="entry name" value="HTH_ARAC"/>
    <property type="match status" value="1"/>
</dbReference>
<organism evidence="5 6">
    <name type="scientific">Anaerostipes butyraticus</name>
    <dbReference type="NCBI Taxonomy" id="645466"/>
    <lineage>
        <taxon>Bacteria</taxon>
        <taxon>Bacillati</taxon>
        <taxon>Bacillota</taxon>
        <taxon>Clostridia</taxon>
        <taxon>Lachnospirales</taxon>
        <taxon>Lachnospiraceae</taxon>
        <taxon>Anaerostipes</taxon>
    </lineage>
</organism>
<keyword evidence="2" id="KW-0238">DNA-binding</keyword>
<dbReference type="SUPFAM" id="SSF46689">
    <property type="entry name" value="Homeodomain-like"/>
    <property type="match status" value="2"/>
</dbReference>
<dbReference type="Gene3D" id="2.60.120.10">
    <property type="entry name" value="Jelly Rolls"/>
    <property type="match status" value="1"/>
</dbReference>
<evidence type="ECO:0000313" key="5">
    <source>
        <dbReference type="EMBL" id="GFO84174.1"/>
    </source>
</evidence>